<dbReference type="EMBL" id="MN740916">
    <property type="protein sequence ID" value="QHU17640.1"/>
    <property type="molecule type" value="Genomic_DNA"/>
</dbReference>
<proteinExistence type="predicted"/>
<dbReference type="AlphaFoldDB" id="A0A6C0KLV1"/>
<protein>
    <submittedName>
        <fullName evidence="1">Uncharacterized protein</fullName>
    </submittedName>
</protein>
<evidence type="ECO:0000313" key="1">
    <source>
        <dbReference type="EMBL" id="QHU17640.1"/>
    </source>
</evidence>
<accession>A0A6C0KLV1</accession>
<sequence length="140" mass="16910">MHIHDLPLPLREKMIYYAHPKMNDELKRAIKVTACHYYLKSIYNKWQNDFEQFNMPISWENTLARLLSTEKQNELIDGLKQCGCCNRHSRGVFNTPHCNTIVGSYTFRKYHLKRTWYGKRCNCWCRLQMRHILNIQSRSK</sequence>
<reference evidence="1" key="1">
    <citation type="journal article" date="2020" name="Nature">
        <title>Giant virus diversity and host interactions through global metagenomics.</title>
        <authorList>
            <person name="Schulz F."/>
            <person name="Roux S."/>
            <person name="Paez-Espino D."/>
            <person name="Jungbluth S."/>
            <person name="Walsh D.A."/>
            <person name="Denef V.J."/>
            <person name="McMahon K.D."/>
            <person name="Konstantinidis K.T."/>
            <person name="Eloe-Fadrosh E.A."/>
            <person name="Kyrpides N.C."/>
            <person name="Woyke T."/>
        </authorList>
    </citation>
    <scope>NUCLEOTIDE SEQUENCE</scope>
    <source>
        <strain evidence="1">GVMAG-S-3300012919-55</strain>
    </source>
</reference>
<organism evidence="1">
    <name type="scientific">viral metagenome</name>
    <dbReference type="NCBI Taxonomy" id="1070528"/>
    <lineage>
        <taxon>unclassified sequences</taxon>
        <taxon>metagenomes</taxon>
        <taxon>organismal metagenomes</taxon>
    </lineage>
</organism>
<name>A0A6C0KLV1_9ZZZZ</name>